<proteinExistence type="predicted"/>
<reference evidence="1 2" key="1">
    <citation type="journal article" date="2021" name="bioRxiv">
        <title>Chromosome-scale and haplotype-resolved genome assembly of a tetraploid potato cultivar.</title>
        <authorList>
            <person name="Sun H."/>
            <person name="Jiao W.-B."/>
            <person name="Krause K."/>
            <person name="Campoy J.A."/>
            <person name="Goel M."/>
            <person name="Folz-Donahue K."/>
            <person name="Kukat C."/>
            <person name="Huettel B."/>
            <person name="Schneeberger K."/>
        </authorList>
    </citation>
    <scope>NUCLEOTIDE SEQUENCE [LARGE SCALE GENOMIC DNA]</scope>
    <source>
        <strain evidence="1">SolTubOtavaFocal</strain>
        <tissue evidence="1">Leaves</tissue>
    </source>
</reference>
<sequence length="77" mass="8803">MEDFSSTLNSIEKLNESNYGSRITRMQYYFLGQELWDIIGGSDTSPLTDVEAAKRWKVKAGKAMYALTVTIEDEFLQ</sequence>
<accession>A0ABQ7VK55</accession>
<gene>
    <name evidence="1" type="ORF">KY290_012920</name>
</gene>
<keyword evidence="2" id="KW-1185">Reference proteome</keyword>
<name>A0ABQ7VK55_SOLTU</name>
<evidence type="ECO:0000313" key="2">
    <source>
        <dbReference type="Proteomes" id="UP000826656"/>
    </source>
</evidence>
<comment type="caution">
    <text evidence="1">The sequence shown here is derived from an EMBL/GenBank/DDBJ whole genome shotgun (WGS) entry which is preliminary data.</text>
</comment>
<dbReference type="EMBL" id="JAIVGD010000011">
    <property type="protein sequence ID" value="KAH0768939.1"/>
    <property type="molecule type" value="Genomic_DNA"/>
</dbReference>
<protein>
    <submittedName>
        <fullName evidence="1">Uncharacterized protein</fullName>
    </submittedName>
</protein>
<dbReference type="Proteomes" id="UP000826656">
    <property type="component" value="Unassembled WGS sequence"/>
</dbReference>
<evidence type="ECO:0000313" key="1">
    <source>
        <dbReference type="EMBL" id="KAH0768939.1"/>
    </source>
</evidence>
<organism evidence="1 2">
    <name type="scientific">Solanum tuberosum</name>
    <name type="common">Potato</name>
    <dbReference type="NCBI Taxonomy" id="4113"/>
    <lineage>
        <taxon>Eukaryota</taxon>
        <taxon>Viridiplantae</taxon>
        <taxon>Streptophyta</taxon>
        <taxon>Embryophyta</taxon>
        <taxon>Tracheophyta</taxon>
        <taxon>Spermatophyta</taxon>
        <taxon>Magnoliopsida</taxon>
        <taxon>eudicotyledons</taxon>
        <taxon>Gunneridae</taxon>
        <taxon>Pentapetalae</taxon>
        <taxon>asterids</taxon>
        <taxon>lamiids</taxon>
        <taxon>Solanales</taxon>
        <taxon>Solanaceae</taxon>
        <taxon>Solanoideae</taxon>
        <taxon>Solaneae</taxon>
        <taxon>Solanum</taxon>
    </lineage>
</organism>